<dbReference type="GO" id="GO:0003677">
    <property type="term" value="F:DNA binding"/>
    <property type="evidence" value="ECO:0007669"/>
    <property type="project" value="InterPro"/>
</dbReference>
<reference evidence="1" key="2">
    <citation type="submission" date="2020-09" db="EMBL/GenBank/DDBJ databases">
        <authorList>
            <person name="Sun Q."/>
            <person name="Kim S."/>
        </authorList>
    </citation>
    <scope>NUCLEOTIDE SEQUENCE</scope>
    <source>
        <strain evidence="1">KCTC 32513</strain>
    </source>
</reference>
<name>A0A8J3CMA0_9PROT</name>
<comment type="caution">
    <text evidence="1">The sequence shown here is derived from an EMBL/GenBank/DDBJ whole genome shotgun (WGS) entry which is preliminary data.</text>
</comment>
<sequence>MMERLDRYLPKWGDLPITDVKRSGDREEHRRITTNHGATIANNAMCDFCAAYNFALKVVDDPDALPGNPVATVAFNKDRASNRVIMPEDLANLWTRGRHCQTFSGATCTSSVLSGLRPGTLVALRQDWVRLNDAVISISRMKLGRSFGLPLSGHINIVGLVEHFLYCL</sequence>
<evidence type="ECO:0000313" key="2">
    <source>
        <dbReference type="Proteomes" id="UP000634004"/>
    </source>
</evidence>
<dbReference type="EMBL" id="BMZH01000002">
    <property type="protein sequence ID" value="GHA85212.1"/>
    <property type="molecule type" value="Genomic_DNA"/>
</dbReference>
<gene>
    <name evidence="1" type="ORF">GCM10009069_05420</name>
</gene>
<organism evidence="1 2">
    <name type="scientific">Algimonas arctica</name>
    <dbReference type="NCBI Taxonomy" id="1479486"/>
    <lineage>
        <taxon>Bacteria</taxon>
        <taxon>Pseudomonadati</taxon>
        <taxon>Pseudomonadota</taxon>
        <taxon>Alphaproteobacteria</taxon>
        <taxon>Maricaulales</taxon>
        <taxon>Robiginitomaculaceae</taxon>
        <taxon>Algimonas</taxon>
    </lineage>
</organism>
<dbReference type="Proteomes" id="UP000634004">
    <property type="component" value="Unassembled WGS sequence"/>
</dbReference>
<dbReference type="InterPro" id="IPR011010">
    <property type="entry name" value="DNA_brk_join_enz"/>
</dbReference>
<dbReference type="RefSeq" id="WP_189495180.1">
    <property type="nucleotide sequence ID" value="NZ_BMZH01000002.1"/>
</dbReference>
<dbReference type="AlphaFoldDB" id="A0A8J3CMA0"/>
<keyword evidence="2" id="KW-1185">Reference proteome</keyword>
<reference evidence="1" key="1">
    <citation type="journal article" date="2014" name="Int. J. Syst. Evol. Microbiol.">
        <title>Complete genome sequence of Corynebacterium casei LMG S-19264T (=DSM 44701T), isolated from a smear-ripened cheese.</title>
        <authorList>
            <consortium name="US DOE Joint Genome Institute (JGI-PGF)"/>
            <person name="Walter F."/>
            <person name="Albersmeier A."/>
            <person name="Kalinowski J."/>
            <person name="Ruckert C."/>
        </authorList>
    </citation>
    <scope>NUCLEOTIDE SEQUENCE</scope>
    <source>
        <strain evidence="1">KCTC 32513</strain>
    </source>
</reference>
<accession>A0A8J3CMA0</accession>
<dbReference type="SUPFAM" id="SSF56349">
    <property type="entry name" value="DNA breaking-rejoining enzymes"/>
    <property type="match status" value="1"/>
</dbReference>
<protein>
    <submittedName>
        <fullName evidence="1">Uncharacterized protein</fullName>
    </submittedName>
</protein>
<proteinExistence type="predicted"/>
<evidence type="ECO:0000313" key="1">
    <source>
        <dbReference type="EMBL" id="GHA85212.1"/>
    </source>
</evidence>